<feature type="non-terminal residue" evidence="2">
    <location>
        <position position="100"/>
    </location>
</feature>
<protein>
    <submittedName>
        <fullName evidence="2">Uncharacterized protein</fullName>
    </submittedName>
</protein>
<feature type="non-terminal residue" evidence="2">
    <location>
        <position position="1"/>
    </location>
</feature>
<comment type="caution">
    <text evidence="2">The sequence shown here is derived from an EMBL/GenBank/DDBJ whole genome shotgun (WGS) entry which is preliminary data.</text>
</comment>
<dbReference type="EMBL" id="BTSX01000002">
    <property type="protein sequence ID" value="GMS86978.1"/>
    <property type="molecule type" value="Genomic_DNA"/>
</dbReference>
<feature type="region of interest" description="Disordered" evidence="1">
    <location>
        <begin position="1"/>
        <end position="22"/>
    </location>
</feature>
<dbReference type="AlphaFoldDB" id="A0AAV5SYB8"/>
<name>A0AAV5SYB8_9BILA</name>
<reference evidence="2" key="1">
    <citation type="submission" date="2023-10" db="EMBL/GenBank/DDBJ databases">
        <title>Genome assembly of Pristionchus species.</title>
        <authorList>
            <person name="Yoshida K."/>
            <person name="Sommer R.J."/>
        </authorList>
    </citation>
    <scope>NUCLEOTIDE SEQUENCE</scope>
    <source>
        <strain evidence="2">RS0144</strain>
    </source>
</reference>
<dbReference type="Proteomes" id="UP001432027">
    <property type="component" value="Unassembled WGS sequence"/>
</dbReference>
<gene>
    <name evidence="2" type="ORF">PENTCL1PPCAC_9153</name>
</gene>
<proteinExistence type="predicted"/>
<sequence length="100" mass="11688">EEYEDVSWQRPHQMASKMSHGDHRRAQIVCLWHFRVVDIHCESEYPGILKMGASSKKVHDISASKVVEEMSIFMSLRKPSMTLFSFSRRLDLALLLRLQL</sequence>
<evidence type="ECO:0000313" key="2">
    <source>
        <dbReference type="EMBL" id="GMS86978.1"/>
    </source>
</evidence>
<evidence type="ECO:0000313" key="3">
    <source>
        <dbReference type="Proteomes" id="UP001432027"/>
    </source>
</evidence>
<evidence type="ECO:0000256" key="1">
    <source>
        <dbReference type="SAM" id="MobiDB-lite"/>
    </source>
</evidence>
<keyword evidence="3" id="KW-1185">Reference proteome</keyword>
<accession>A0AAV5SYB8</accession>
<organism evidence="2 3">
    <name type="scientific">Pristionchus entomophagus</name>
    <dbReference type="NCBI Taxonomy" id="358040"/>
    <lineage>
        <taxon>Eukaryota</taxon>
        <taxon>Metazoa</taxon>
        <taxon>Ecdysozoa</taxon>
        <taxon>Nematoda</taxon>
        <taxon>Chromadorea</taxon>
        <taxon>Rhabditida</taxon>
        <taxon>Rhabditina</taxon>
        <taxon>Diplogasteromorpha</taxon>
        <taxon>Diplogasteroidea</taxon>
        <taxon>Neodiplogasteridae</taxon>
        <taxon>Pristionchus</taxon>
    </lineage>
</organism>